<name>A0A250KWM2_9GAMM</name>
<evidence type="ECO:0000256" key="1">
    <source>
        <dbReference type="ARBA" id="ARBA00023118"/>
    </source>
</evidence>
<dbReference type="RefSeq" id="WP_119631306.1">
    <property type="nucleotide sequence ID" value="NZ_AP017928.1"/>
</dbReference>
<dbReference type="KEGG" id="mmai:sS8_4133"/>
<feature type="domain" description="CRISPR type III-associated protein" evidence="2">
    <location>
        <begin position="10"/>
        <end position="247"/>
    </location>
</feature>
<gene>
    <name evidence="3" type="ORF">sS8_4133</name>
</gene>
<evidence type="ECO:0000259" key="2">
    <source>
        <dbReference type="Pfam" id="PF03787"/>
    </source>
</evidence>
<evidence type="ECO:0000313" key="4">
    <source>
        <dbReference type="Proteomes" id="UP000266313"/>
    </source>
</evidence>
<dbReference type="Proteomes" id="UP000266313">
    <property type="component" value="Chromosome"/>
</dbReference>
<keyword evidence="4" id="KW-1185">Reference proteome</keyword>
<dbReference type="PANTHER" id="PTHR36700:SF1">
    <property type="entry name" value="CRISPR SYSTEM CMR SUBUNIT CMR4"/>
    <property type="match status" value="1"/>
</dbReference>
<dbReference type="Pfam" id="PF03787">
    <property type="entry name" value="RAMPs"/>
    <property type="match status" value="1"/>
</dbReference>
<dbReference type="GO" id="GO:0051607">
    <property type="term" value="P:defense response to virus"/>
    <property type="evidence" value="ECO:0007669"/>
    <property type="project" value="UniProtKB-KW"/>
</dbReference>
<keyword evidence="1" id="KW-0051">Antiviral defense</keyword>
<evidence type="ECO:0000313" key="3">
    <source>
        <dbReference type="EMBL" id="BBA36063.1"/>
    </source>
</evidence>
<dbReference type="InterPro" id="IPR013410">
    <property type="entry name" value="CRISPR-assoc_RAMP_Cmr4"/>
</dbReference>
<sequence length="309" mass="33163">MYQAQSALFLYCISPVHMGAGTAVGLIDNPIQRERHTEYPLFAGSGLKGAVRHRAWTALNGADGNGKNSLLDRLFGPDAGSADLHAGAISFGDAQLVAFPVRCTRRAYVYASSPTALARTARTLNLLGIEVPWKIPEVKEGFCRVVTDGAPVENGKPLHLESFEHVAEAAPEMNDIADWLAEHALPSSEAYAFFREKLKHDLVLLPDEDFGYYVKNATVVEPHVRIHNDKGTAEDGGLFYTENLPPESLLIAPLMASSERSGKGAMRAEDVMRIVLQGGEGIPGLDGQALQVGGDATTSRGQIVVTAVS</sequence>
<proteinExistence type="predicted"/>
<dbReference type="NCBIfam" id="TIGR02580">
    <property type="entry name" value="cas_RAMP_Cmr4"/>
    <property type="match status" value="1"/>
</dbReference>
<reference evidence="3 4" key="1">
    <citation type="submission" date="2016-12" db="EMBL/GenBank/DDBJ databases">
        <title>Genome sequencing of Methylocaldum marinum.</title>
        <authorList>
            <person name="Takeuchi M."/>
            <person name="Kamagata Y."/>
            <person name="Hiraoka S."/>
            <person name="Oshima K."/>
            <person name="Hattori M."/>
            <person name="Iwasaki W."/>
        </authorList>
    </citation>
    <scope>NUCLEOTIDE SEQUENCE [LARGE SCALE GENOMIC DNA]</scope>
    <source>
        <strain evidence="3 4">S8</strain>
    </source>
</reference>
<dbReference type="EMBL" id="AP017928">
    <property type="protein sequence ID" value="BBA36063.1"/>
    <property type="molecule type" value="Genomic_DNA"/>
</dbReference>
<dbReference type="AlphaFoldDB" id="A0A250KWM2"/>
<organism evidence="3 4">
    <name type="scientific">Methylocaldum marinum</name>
    <dbReference type="NCBI Taxonomy" id="1432792"/>
    <lineage>
        <taxon>Bacteria</taxon>
        <taxon>Pseudomonadati</taxon>
        <taxon>Pseudomonadota</taxon>
        <taxon>Gammaproteobacteria</taxon>
        <taxon>Methylococcales</taxon>
        <taxon>Methylococcaceae</taxon>
        <taxon>Methylocaldum</taxon>
    </lineage>
</organism>
<protein>
    <submittedName>
        <fullName evidence="3">CRISPR type III-B/RAMP module RAMP protein Cmr4</fullName>
    </submittedName>
</protein>
<accession>A0A250KWM2</accession>
<dbReference type="PANTHER" id="PTHR36700">
    <property type="entry name" value="CRISPR SYSTEM CMR SUBUNIT CMR4"/>
    <property type="match status" value="1"/>
</dbReference>
<dbReference type="OrthoDB" id="9789361at2"/>
<dbReference type="InterPro" id="IPR005537">
    <property type="entry name" value="RAMP_III_fam"/>
</dbReference>